<accession>I4B6E0</accession>
<dbReference type="FunFam" id="3.40.1160.10:FF:000006">
    <property type="entry name" value="Glutamate 5-kinase"/>
    <property type="match status" value="1"/>
</dbReference>
<evidence type="ECO:0000256" key="7">
    <source>
        <dbReference type="ARBA" id="ARBA00022840"/>
    </source>
</evidence>
<keyword evidence="6 8" id="KW-0418">Kinase</keyword>
<dbReference type="PROSITE" id="PS00902">
    <property type="entry name" value="GLUTAMATE_5_KINASE"/>
    <property type="match status" value="1"/>
</dbReference>
<feature type="domain" description="Aspartate/glutamate/uridylate kinase" evidence="9">
    <location>
        <begin position="15"/>
        <end position="234"/>
    </location>
</feature>
<gene>
    <name evidence="8" type="primary">proB</name>
    <name evidence="10" type="ordered locus">Turpa_2202</name>
</gene>
<evidence type="ECO:0000313" key="10">
    <source>
        <dbReference type="EMBL" id="AFM12847.1"/>
    </source>
</evidence>
<comment type="caution">
    <text evidence="8">Lacks conserved residue(s) required for the propagation of feature annotation.</text>
</comment>
<keyword evidence="7 8" id="KW-0067">ATP-binding</keyword>
<evidence type="ECO:0000256" key="4">
    <source>
        <dbReference type="ARBA" id="ARBA00022679"/>
    </source>
</evidence>
<dbReference type="GO" id="GO:0055129">
    <property type="term" value="P:L-proline biosynthetic process"/>
    <property type="evidence" value="ECO:0007669"/>
    <property type="project" value="UniProtKB-UniRule"/>
</dbReference>
<reference evidence="10 11" key="1">
    <citation type="submission" date="2012-06" db="EMBL/GenBank/DDBJ databases">
        <title>The complete chromosome of genome of Turneriella parva DSM 21527.</title>
        <authorList>
            <consortium name="US DOE Joint Genome Institute (JGI-PGF)"/>
            <person name="Lucas S."/>
            <person name="Han J."/>
            <person name="Lapidus A."/>
            <person name="Bruce D."/>
            <person name="Goodwin L."/>
            <person name="Pitluck S."/>
            <person name="Peters L."/>
            <person name="Kyrpides N."/>
            <person name="Mavromatis K."/>
            <person name="Ivanova N."/>
            <person name="Mikhailova N."/>
            <person name="Chertkov O."/>
            <person name="Detter J.C."/>
            <person name="Tapia R."/>
            <person name="Han C."/>
            <person name="Land M."/>
            <person name="Hauser L."/>
            <person name="Markowitz V."/>
            <person name="Cheng J.-F."/>
            <person name="Hugenholtz P."/>
            <person name="Woyke T."/>
            <person name="Wu D."/>
            <person name="Gronow S."/>
            <person name="Wellnitz S."/>
            <person name="Brambilla E."/>
            <person name="Klenk H.-P."/>
            <person name="Eisen J.A."/>
        </authorList>
    </citation>
    <scope>NUCLEOTIDE SEQUENCE [LARGE SCALE GENOMIC DNA]</scope>
    <source>
        <strain evidence="11">ATCC BAA-1111 / DSM 21527 / NCTC 11395 / H</strain>
    </source>
</reference>
<evidence type="ECO:0000256" key="6">
    <source>
        <dbReference type="ARBA" id="ARBA00022777"/>
    </source>
</evidence>
<dbReference type="STRING" id="869212.Turpa_2202"/>
<dbReference type="PANTHER" id="PTHR43654:SF1">
    <property type="entry name" value="ISOPENTENYL PHOSPHATE KINASE"/>
    <property type="match status" value="1"/>
</dbReference>
<dbReference type="InterPro" id="IPR001057">
    <property type="entry name" value="Glu/AcGlu_kinase"/>
</dbReference>
<dbReference type="AlphaFoldDB" id="I4B6E0"/>
<dbReference type="Gene3D" id="3.40.1160.10">
    <property type="entry name" value="Acetylglutamate kinase-like"/>
    <property type="match status" value="1"/>
</dbReference>
<protein>
    <recommendedName>
        <fullName evidence="8">Glutamate 5-kinase</fullName>
        <ecNumber evidence="8">2.7.2.11</ecNumber>
    </recommendedName>
    <alternativeName>
        <fullName evidence="8">Gamma-glutamyl kinase</fullName>
        <shortName evidence="8">GK</shortName>
    </alternativeName>
</protein>
<dbReference type="PATRIC" id="fig|869212.3.peg.2215"/>
<dbReference type="HOGENOM" id="CLU_025400_0_2_12"/>
<evidence type="ECO:0000256" key="5">
    <source>
        <dbReference type="ARBA" id="ARBA00022741"/>
    </source>
</evidence>
<evidence type="ECO:0000256" key="1">
    <source>
        <dbReference type="ARBA" id="ARBA00022490"/>
    </source>
</evidence>
<feature type="binding site" evidence="8">
    <location>
        <position position="18"/>
    </location>
    <ligand>
        <name>ATP</name>
        <dbReference type="ChEBI" id="CHEBI:30616"/>
    </ligand>
</feature>
<dbReference type="RefSeq" id="WP_014803353.1">
    <property type="nucleotide sequence ID" value="NC_018020.1"/>
</dbReference>
<dbReference type="UniPathway" id="UPA00098">
    <property type="reaction ID" value="UER00359"/>
</dbReference>
<feature type="binding site" evidence="8">
    <location>
        <begin position="215"/>
        <end position="221"/>
    </location>
    <ligand>
        <name>ATP</name>
        <dbReference type="ChEBI" id="CHEBI:30616"/>
    </ligand>
</feature>
<keyword evidence="5 8" id="KW-0547">Nucleotide-binding</keyword>
<keyword evidence="2 8" id="KW-0028">Amino-acid biosynthesis</keyword>
<comment type="function">
    <text evidence="8">Catalyzes the transfer of a phosphate group to glutamate to form L-glutamate 5-phosphate.</text>
</comment>
<dbReference type="SUPFAM" id="SSF53633">
    <property type="entry name" value="Carbamate kinase-like"/>
    <property type="match status" value="1"/>
</dbReference>
<comment type="catalytic activity">
    <reaction evidence="8">
        <text>L-glutamate + ATP = L-glutamyl 5-phosphate + ADP</text>
        <dbReference type="Rhea" id="RHEA:14877"/>
        <dbReference type="ChEBI" id="CHEBI:29985"/>
        <dbReference type="ChEBI" id="CHEBI:30616"/>
        <dbReference type="ChEBI" id="CHEBI:58274"/>
        <dbReference type="ChEBI" id="CHEBI:456216"/>
        <dbReference type="EC" id="2.7.2.11"/>
    </reaction>
</comment>
<dbReference type="InterPro" id="IPR005715">
    <property type="entry name" value="Glu_5kinase/COase_Synthase"/>
</dbReference>
<dbReference type="KEGG" id="tpx:Turpa_2202"/>
<keyword evidence="1 8" id="KW-0963">Cytoplasm</keyword>
<evidence type="ECO:0000259" key="9">
    <source>
        <dbReference type="Pfam" id="PF00696"/>
    </source>
</evidence>
<keyword evidence="4 8" id="KW-0808">Transferase</keyword>
<dbReference type="InterPro" id="IPR036393">
    <property type="entry name" value="AceGlu_kinase-like_sf"/>
</dbReference>
<dbReference type="HAMAP" id="MF_00456">
    <property type="entry name" value="ProB"/>
    <property type="match status" value="1"/>
</dbReference>
<comment type="similarity">
    <text evidence="8">Belongs to the glutamate 5-kinase family.</text>
</comment>
<dbReference type="InterPro" id="IPR001048">
    <property type="entry name" value="Asp/Glu/Uridylate_kinase"/>
</dbReference>
<proteinExistence type="inferred from homology"/>
<sequence length="263" mass="28672">MNSALASRLEAATHVILKFGTGVLTEHIEKRSNKYFRQIAKECLELKKRGKKVIIVSSGAVGFGRAILKQQQALQLPQASVSEKQALASLGQSLLIETYRNAFARYRLAAAQILVTRTDFENKRHLQNLRSTLNQLLEWGAIPVINENDAIANEEIKVGDNDNLSADVAVLYPKSVLVLLTTIDAFYADGKRVPQITRITADIKRHAGSASGGGTGGMVTKLQAAEKMLRANQVMSIASGKKIQIVRRLMAGADLGTWFSSGK</sequence>
<dbReference type="OrthoDB" id="9804434at2"/>
<name>I4B6E0_TURPD</name>
<dbReference type="EMBL" id="CP002959">
    <property type="protein sequence ID" value="AFM12847.1"/>
    <property type="molecule type" value="Genomic_DNA"/>
</dbReference>
<dbReference type="InterPro" id="IPR019797">
    <property type="entry name" value="Glutamate_5-kinase_CS"/>
</dbReference>
<feature type="binding site" evidence="8">
    <location>
        <position position="58"/>
    </location>
    <ligand>
        <name>substrate</name>
    </ligand>
</feature>
<dbReference type="NCBIfam" id="TIGR01027">
    <property type="entry name" value="proB"/>
    <property type="match status" value="1"/>
</dbReference>
<feature type="binding site" evidence="8">
    <location>
        <position position="161"/>
    </location>
    <ligand>
        <name>substrate</name>
    </ligand>
</feature>
<organism evidence="10 11">
    <name type="scientific">Turneriella parva (strain ATCC BAA-1111 / DSM 21527 / NCTC 11395 / H)</name>
    <name type="common">Leptospira parva</name>
    <dbReference type="NCBI Taxonomy" id="869212"/>
    <lineage>
        <taxon>Bacteria</taxon>
        <taxon>Pseudomonadati</taxon>
        <taxon>Spirochaetota</taxon>
        <taxon>Spirochaetia</taxon>
        <taxon>Leptospirales</taxon>
        <taxon>Leptospiraceae</taxon>
        <taxon>Turneriella</taxon>
    </lineage>
</organism>
<evidence type="ECO:0000256" key="2">
    <source>
        <dbReference type="ARBA" id="ARBA00022605"/>
    </source>
</evidence>
<feature type="binding site" evidence="8">
    <location>
        <position position="149"/>
    </location>
    <ligand>
        <name>substrate</name>
    </ligand>
</feature>
<dbReference type="Pfam" id="PF00696">
    <property type="entry name" value="AA_kinase"/>
    <property type="match status" value="1"/>
</dbReference>
<dbReference type="PRINTS" id="PR00474">
    <property type="entry name" value="GLU5KINASE"/>
</dbReference>
<keyword evidence="11" id="KW-1185">Reference proteome</keyword>
<dbReference type="GO" id="GO:0005829">
    <property type="term" value="C:cytosol"/>
    <property type="evidence" value="ECO:0007669"/>
    <property type="project" value="TreeGrafter"/>
</dbReference>
<evidence type="ECO:0000256" key="3">
    <source>
        <dbReference type="ARBA" id="ARBA00022650"/>
    </source>
</evidence>
<evidence type="ECO:0000313" key="11">
    <source>
        <dbReference type="Proteomes" id="UP000006048"/>
    </source>
</evidence>
<comment type="pathway">
    <text evidence="8">Amino-acid biosynthesis; L-proline biosynthesis; L-glutamate 5-semialdehyde from L-glutamate: step 1/2.</text>
</comment>
<dbReference type="PANTHER" id="PTHR43654">
    <property type="entry name" value="GLUTAMATE 5-KINASE"/>
    <property type="match status" value="1"/>
</dbReference>
<dbReference type="InterPro" id="IPR011529">
    <property type="entry name" value="Glu_5kinase"/>
</dbReference>
<dbReference type="GO" id="GO:0005524">
    <property type="term" value="F:ATP binding"/>
    <property type="evidence" value="ECO:0007669"/>
    <property type="project" value="UniProtKB-KW"/>
</dbReference>
<dbReference type="PIRSF" id="PIRSF000729">
    <property type="entry name" value="GK"/>
    <property type="match status" value="1"/>
</dbReference>
<dbReference type="Proteomes" id="UP000006048">
    <property type="component" value="Chromosome"/>
</dbReference>
<comment type="subcellular location">
    <subcellularLocation>
        <location evidence="8">Cytoplasm</location>
    </subcellularLocation>
</comment>
<keyword evidence="3 8" id="KW-0641">Proline biosynthesis</keyword>
<evidence type="ECO:0000256" key="8">
    <source>
        <dbReference type="HAMAP-Rule" id="MF_00456"/>
    </source>
</evidence>
<dbReference type="EC" id="2.7.2.11" evidence="8"/>
<dbReference type="GO" id="GO:0004349">
    <property type="term" value="F:glutamate 5-kinase activity"/>
    <property type="evidence" value="ECO:0007669"/>
    <property type="project" value="UniProtKB-UniRule"/>
</dbReference>